<sequence length="172" mass="19416">MKLTTLVTATLLTLTLGVAGVVLTPATTGHAKAKTTLKTFPKQLRGTWYADAGKIDGYHYYNGVRFTAKRFYFQANVTKNFVGFPLHAHKLPFNGTKKGHLEWAYATKHHGLVKVAPWNRNVTLPLAGYYRKTTTKIKGHKVTVVQQVSANKKYVNYQYYATKKLARQFAKH</sequence>
<evidence type="ECO:0000256" key="1">
    <source>
        <dbReference type="SAM" id="SignalP"/>
    </source>
</evidence>
<name>A0ABW4D8Y6_9LACO</name>
<dbReference type="EMBL" id="JBHTOD010000010">
    <property type="protein sequence ID" value="MFD1456327.1"/>
    <property type="molecule type" value="Genomic_DNA"/>
</dbReference>
<evidence type="ECO:0000313" key="3">
    <source>
        <dbReference type="Proteomes" id="UP001597189"/>
    </source>
</evidence>
<organism evidence="2 3">
    <name type="scientific">Levilactobacillus lanxiensis</name>
    <dbReference type="NCBI Taxonomy" id="2799568"/>
    <lineage>
        <taxon>Bacteria</taxon>
        <taxon>Bacillati</taxon>
        <taxon>Bacillota</taxon>
        <taxon>Bacilli</taxon>
        <taxon>Lactobacillales</taxon>
        <taxon>Lactobacillaceae</taxon>
        <taxon>Levilactobacillus</taxon>
    </lineage>
</organism>
<accession>A0ABW4D8Y6</accession>
<keyword evidence="3" id="KW-1185">Reference proteome</keyword>
<proteinExistence type="predicted"/>
<gene>
    <name evidence="2" type="ORF">ACFQ44_11725</name>
</gene>
<feature type="signal peptide" evidence="1">
    <location>
        <begin position="1"/>
        <end position="31"/>
    </location>
</feature>
<feature type="chain" id="PRO_5046519067" evidence="1">
    <location>
        <begin position="32"/>
        <end position="172"/>
    </location>
</feature>
<dbReference type="RefSeq" id="WP_203646435.1">
    <property type="nucleotide sequence ID" value="NZ_BOLN01000010.1"/>
</dbReference>
<reference evidence="3" key="1">
    <citation type="journal article" date="2019" name="Int. J. Syst. Evol. Microbiol.">
        <title>The Global Catalogue of Microorganisms (GCM) 10K type strain sequencing project: providing services to taxonomists for standard genome sequencing and annotation.</title>
        <authorList>
            <consortium name="The Broad Institute Genomics Platform"/>
            <consortium name="The Broad Institute Genome Sequencing Center for Infectious Disease"/>
            <person name="Wu L."/>
            <person name="Ma J."/>
        </authorList>
    </citation>
    <scope>NUCLEOTIDE SEQUENCE [LARGE SCALE GENOMIC DNA]</scope>
    <source>
        <strain evidence="3">CCM 8979</strain>
    </source>
</reference>
<evidence type="ECO:0000313" key="2">
    <source>
        <dbReference type="EMBL" id="MFD1456327.1"/>
    </source>
</evidence>
<keyword evidence="1" id="KW-0732">Signal</keyword>
<comment type="caution">
    <text evidence="2">The sequence shown here is derived from an EMBL/GenBank/DDBJ whole genome shotgun (WGS) entry which is preliminary data.</text>
</comment>
<dbReference type="Proteomes" id="UP001597189">
    <property type="component" value="Unassembled WGS sequence"/>
</dbReference>
<protein>
    <submittedName>
        <fullName evidence="2">Uncharacterized protein</fullName>
    </submittedName>
</protein>